<dbReference type="EMBL" id="CP079105">
    <property type="protein sequence ID" value="QXQ15009.1"/>
    <property type="molecule type" value="Genomic_DNA"/>
</dbReference>
<gene>
    <name evidence="2" type="ORF">KV203_06535</name>
</gene>
<keyword evidence="1" id="KW-0732">Signal</keyword>
<dbReference type="Proteomes" id="UP000887023">
    <property type="component" value="Chromosome"/>
</dbReference>
<feature type="signal peptide" evidence="1">
    <location>
        <begin position="1"/>
        <end position="30"/>
    </location>
</feature>
<keyword evidence="3" id="KW-1185">Reference proteome</keyword>
<name>A0ABX8SAW3_9ACTN</name>
<evidence type="ECO:0000256" key="1">
    <source>
        <dbReference type="SAM" id="SignalP"/>
    </source>
</evidence>
<sequence>MRFIRSIVVGTLVAGVASALALFGAGTASAVEVTPLPGGVRVDLDHAESAWVYQNGIGFNMAKIPHPSARSFGSTLSSATGISSGYPDGRVSFTVYGPIDAPHGGMVVFKD</sequence>
<reference evidence="2" key="1">
    <citation type="submission" date="2021-07" db="EMBL/GenBank/DDBJ databases">
        <title>Candidatus Kaistella beijingensis sp. nov. isolated from a municipal wastewater treatment plant is involved in sludge foaming.</title>
        <authorList>
            <person name="Song Y."/>
            <person name="Liu S.-J."/>
        </authorList>
    </citation>
    <scope>NUCLEOTIDE SEQUENCE</scope>
    <source>
        <strain evidence="2">DSM 43998</strain>
    </source>
</reference>
<proteinExistence type="predicted"/>
<feature type="chain" id="PRO_5047546281" evidence="1">
    <location>
        <begin position="31"/>
        <end position="111"/>
    </location>
</feature>
<protein>
    <submittedName>
        <fullName evidence="2">Uncharacterized protein</fullName>
    </submittedName>
</protein>
<accession>A0ABX8SAW3</accession>
<organism evidence="2 3">
    <name type="scientific">Skermania pinensis</name>
    <dbReference type="NCBI Taxonomy" id="39122"/>
    <lineage>
        <taxon>Bacteria</taxon>
        <taxon>Bacillati</taxon>
        <taxon>Actinomycetota</taxon>
        <taxon>Actinomycetes</taxon>
        <taxon>Mycobacteriales</taxon>
        <taxon>Gordoniaceae</taxon>
        <taxon>Skermania</taxon>
    </lineage>
</organism>
<evidence type="ECO:0000313" key="3">
    <source>
        <dbReference type="Proteomes" id="UP000887023"/>
    </source>
</evidence>
<dbReference type="RefSeq" id="WP_066468928.1">
    <property type="nucleotide sequence ID" value="NZ_CBCRUZ010000024.1"/>
</dbReference>
<evidence type="ECO:0000313" key="2">
    <source>
        <dbReference type="EMBL" id="QXQ15009.1"/>
    </source>
</evidence>